<evidence type="ECO:0000313" key="1">
    <source>
        <dbReference type="EMBL" id="KAJ6827436.1"/>
    </source>
</evidence>
<reference evidence="1" key="1">
    <citation type="journal article" date="2023" name="GigaByte">
        <title>Genome assembly of the bearded iris, Iris pallida Lam.</title>
        <authorList>
            <person name="Bruccoleri R.E."/>
            <person name="Oakeley E.J."/>
            <person name="Faust A.M.E."/>
            <person name="Altorfer M."/>
            <person name="Dessus-Babus S."/>
            <person name="Burckhardt D."/>
            <person name="Oertli M."/>
            <person name="Naumann U."/>
            <person name="Petersen F."/>
            <person name="Wong J."/>
        </authorList>
    </citation>
    <scope>NUCLEOTIDE SEQUENCE</scope>
    <source>
        <strain evidence="1">GSM-AAB239-AS_SAM_17_03QT</strain>
    </source>
</reference>
<comment type="caution">
    <text evidence="1">The sequence shown here is derived from an EMBL/GenBank/DDBJ whole genome shotgun (WGS) entry which is preliminary data.</text>
</comment>
<sequence length="45" mass="5038">MEKISPFNCRLSNTSENVTTFILTELSISSRHISALTMVRLVISP</sequence>
<name>A0AAX6GFA1_IRIPA</name>
<gene>
    <name evidence="1" type="ORF">M6B38_368740</name>
</gene>
<dbReference type="EMBL" id="JANAVB010020254">
    <property type="protein sequence ID" value="KAJ6827436.1"/>
    <property type="molecule type" value="Genomic_DNA"/>
</dbReference>
<accession>A0AAX6GFA1</accession>
<dbReference type="AlphaFoldDB" id="A0AAX6GFA1"/>
<keyword evidence="2" id="KW-1185">Reference proteome</keyword>
<organism evidence="1 2">
    <name type="scientific">Iris pallida</name>
    <name type="common">Sweet iris</name>
    <dbReference type="NCBI Taxonomy" id="29817"/>
    <lineage>
        <taxon>Eukaryota</taxon>
        <taxon>Viridiplantae</taxon>
        <taxon>Streptophyta</taxon>
        <taxon>Embryophyta</taxon>
        <taxon>Tracheophyta</taxon>
        <taxon>Spermatophyta</taxon>
        <taxon>Magnoliopsida</taxon>
        <taxon>Liliopsida</taxon>
        <taxon>Asparagales</taxon>
        <taxon>Iridaceae</taxon>
        <taxon>Iridoideae</taxon>
        <taxon>Irideae</taxon>
        <taxon>Iris</taxon>
    </lineage>
</organism>
<proteinExistence type="predicted"/>
<reference evidence="1" key="2">
    <citation type="submission" date="2023-04" db="EMBL/GenBank/DDBJ databases">
        <authorList>
            <person name="Bruccoleri R.E."/>
            <person name="Oakeley E.J."/>
            <person name="Faust A.-M."/>
            <person name="Dessus-Babus S."/>
            <person name="Altorfer M."/>
            <person name="Burckhardt D."/>
            <person name="Oertli M."/>
            <person name="Naumann U."/>
            <person name="Petersen F."/>
            <person name="Wong J."/>
        </authorList>
    </citation>
    <scope>NUCLEOTIDE SEQUENCE</scope>
    <source>
        <strain evidence="1">GSM-AAB239-AS_SAM_17_03QT</strain>
        <tissue evidence="1">Leaf</tissue>
    </source>
</reference>
<evidence type="ECO:0000313" key="2">
    <source>
        <dbReference type="Proteomes" id="UP001140949"/>
    </source>
</evidence>
<dbReference type="Proteomes" id="UP001140949">
    <property type="component" value="Unassembled WGS sequence"/>
</dbReference>
<protein>
    <submittedName>
        <fullName evidence="1">NADH dehydrogenase subunit 6 (Plastid)</fullName>
    </submittedName>
</protein>